<dbReference type="Gene3D" id="4.10.480.10">
    <property type="entry name" value="Cytochrome-c3 hydrogenase, C-terminal domain"/>
    <property type="match status" value="1"/>
</dbReference>
<dbReference type="PANTHER" id="PTHR30013">
    <property type="entry name" value="NIFE / NIFESE HYDROGENASE SMALL SUBUNIT FAMILY MEMBER"/>
    <property type="match status" value="1"/>
</dbReference>
<dbReference type="PANTHER" id="PTHR30013:SF6">
    <property type="entry name" value="HYDROGENASE-1 SMALL CHAIN"/>
    <property type="match status" value="1"/>
</dbReference>
<evidence type="ECO:0000256" key="10">
    <source>
        <dbReference type="ARBA" id="ARBA00023004"/>
    </source>
</evidence>
<dbReference type="InterPro" id="IPR006137">
    <property type="entry name" value="NADH_UbQ_OxRdtase-like_20kDa"/>
</dbReference>
<dbReference type="GO" id="GO:0044569">
    <property type="term" value="C:[Ni-Fe] hydrogenase complex"/>
    <property type="evidence" value="ECO:0007669"/>
    <property type="project" value="TreeGrafter"/>
</dbReference>
<evidence type="ECO:0000313" key="16">
    <source>
        <dbReference type="EMBL" id="AEB99094.1"/>
    </source>
</evidence>
<dbReference type="GO" id="GO:0009375">
    <property type="term" value="C:ferredoxin hydrogenase complex"/>
    <property type="evidence" value="ECO:0007669"/>
    <property type="project" value="InterPro"/>
</dbReference>
<accession>F4EXF8</accession>
<dbReference type="KEGG" id="ssg:Selsp_0115"/>
<evidence type="ECO:0000256" key="1">
    <source>
        <dbReference type="ARBA" id="ARBA00001966"/>
    </source>
</evidence>
<feature type="binding site" evidence="13">
    <location>
        <position position="266"/>
    </location>
    <ligand>
        <name>[4Fe-4S] cluster</name>
        <dbReference type="ChEBI" id="CHEBI:49883"/>
        <label>2</label>
    </ligand>
</feature>
<comment type="similarity">
    <text evidence="3">Belongs to the [NiFe]/[NiFeSe] hydrogenase small subunit family.</text>
</comment>
<feature type="binding site" evidence="13">
    <location>
        <position position="65"/>
    </location>
    <ligand>
        <name>[4Fe-4S] cluster</name>
        <dbReference type="ChEBI" id="CHEBI:49883"/>
        <label>1</label>
    </ligand>
</feature>
<dbReference type="PROSITE" id="PS51318">
    <property type="entry name" value="TAT"/>
    <property type="match status" value="1"/>
</dbReference>
<feature type="binding site" evidence="13">
    <location>
        <position position="62"/>
    </location>
    <ligand>
        <name>[4Fe-4S] cluster</name>
        <dbReference type="ChEBI" id="CHEBI:49883"/>
        <label>1</label>
    </ligand>
</feature>
<evidence type="ECO:0000256" key="5">
    <source>
        <dbReference type="ARBA" id="ARBA00022475"/>
    </source>
</evidence>
<dbReference type="InterPro" id="IPR006311">
    <property type="entry name" value="TAT_signal"/>
</dbReference>
<feature type="binding site" evidence="13">
    <location>
        <position position="260"/>
    </location>
    <ligand>
        <name>[4Fe-4S] cluster</name>
        <dbReference type="ChEBI" id="CHEBI:49883"/>
        <label>2</label>
    </ligand>
</feature>
<dbReference type="Pfam" id="PF14720">
    <property type="entry name" value="NiFe_hyd_SSU_C"/>
    <property type="match status" value="1"/>
</dbReference>
<feature type="domain" description="NADH:ubiquinone oxidoreductase-like 20kDa subunit" evidence="14">
    <location>
        <begin position="62"/>
        <end position="207"/>
    </location>
</feature>
<evidence type="ECO:0000256" key="6">
    <source>
        <dbReference type="ARBA" id="ARBA00022485"/>
    </source>
</evidence>
<evidence type="ECO:0000313" key="17">
    <source>
        <dbReference type="Proteomes" id="UP000011124"/>
    </source>
</evidence>
<dbReference type="GO" id="GO:0005886">
    <property type="term" value="C:plasma membrane"/>
    <property type="evidence" value="ECO:0007669"/>
    <property type="project" value="UniProtKB-SubCell"/>
</dbReference>
<evidence type="ECO:0000256" key="13">
    <source>
        <dbReference type="PIRSR" id="PIRSR000310-1"/>
    </source>
</evidence>
<dbReference type="AlphaFoldDB" id="F4EXF8"/>
<evidence type="ECO:0000256" key="4">
    <source>
        <dbReference type="ARBA" id="ARBA00011771"/>
    </source>
</evidence>
<name>F4EXF8_SELS3</name>
<protein>
    <submittedName>
        <fullName evidence="16">Hydrogenase (NiFe) small subunit HydA</fullName>
        <ecNumber evidence="16">1.12.99.6</ecNumber>
    </submittedName>
</protein>
<dbReference type="GO" id="GO:0009055">
    <property type="term" value="F:electron transfer activity"/>
    <property type="evidence" value="ECO:0007669"/>
    <property type="project" value="TreeGrafter"/>
</dbReference>
<dbReference type="Pfam" id="PF01058">
    <property type="entry name" value="Oxidored_q6"/>
    <property type="match status" value="1"/>
</dbReference>
<organism evidence="16 17">
    <name type="scientific">Selenomonas sputigena (strain ATCC 35185 / DSM 20758 / CCUG 44933 / VPI D19B-28)</name>
    <dbReference type="NCBI Taxonomy" id="546271"/>
    <lineage>
        <taxon>Bacteria</taxon>
        <taxon>Bacillati</taxon>
        <taxon>Bacillota</taxon>
        <taxon>Negativicutes</taxon>
        <taxon>Selenomonadales</taxon>
        <taxon>Selenomonadaceae</taxon>
        <taxon>Selenomonas</taxon>
    </lineage>
</organism>
<feature type="binding site" evidence="13">
    <location>
        <position position="194"/>
    </location>
    <ligand>
        <name>[4Fe-4S] cluster</name>
        <dbReference type="ChEBI" id="CHEBI:49883"/>
        <label>1</label>
    </ligand>
</feature>
<evidence type="ECO:0000256" key="7">
    <source>
        <dbReference type="ARBA" id="ARBA00022723"/>
    </source>
</evidence>
<comment type="subunit">
    <text evidence="4">Heterodimer of a large and a small subunit.</text>
</comment>
<keyword evidence="7 13" id="KW-0479">Metal-binding</keyword>
<evidence type="ECO:0000256" key="12">
    <source>
        <dbReference type="ARBA" id="ARBA00023136"/>
    </source>
</evidence>
<sequence length="368" mass="39614">MDKRESMWERYLRNGLSRRDFLKGCVALTSLMGLDTGMVSKVVEAAESKPLPVVIWMHGHECTGCDESFIRSAAPMASDLVLNMIALEYSHVLSAASGEPFEAHLEQTIEKYKGQYILAVEGAIATKDNGVYCMSGGHPFINTFQRVAKDAAAIIAYGTCATSGGIQAAAPNPTGSAGVSHYVGNKPVINVPGCPPIPEVMTGVVMHVALFGSVPDLDMESRPKQFYGNRIHDTCYRRPFFDAGMFAERFDDAGSKAGWCLYKLGCRGPETYASCGNLRWFQGMSYPIQSGAPCIGCTNANFWDDAPFSDRLPKYGPLGSIDKIGVGLAVGTAAGVAVHGALSLAQRAKADAAIEKEEEKAKREQVHK</sequence>
<evidence type="ECO:0000259" key="15">
    <source>
        <dbReference type="Pfam" id="PF14720"/>
    </source>
</evidence>
<proteinExistence type="inferred from homology"/>
<dbReference type="PIRSF" id="PIRSF000310">
    <property type="entry name" value="NiFe_hyd_ssu"/>
    <property type="match status" value="1"/>
</dbReference>
<evidence type="ECO:0000256" key="11">
    <source>
        <dbReference type="ARBA" id="ARBA00023014"/>
    </source>
</evidence>
<comment type="cofactor">
    <cofactor evidence="1">
        <name>[4Fe-4S] cluster</name>
        <dbReference type="ChEBI" id="CHEBI:49883"/>
    </cofactor>
</comment>
<dbReference type="InterPro" id="IPR037024">
    <property type="entry name" value="NiFe_Hase_small_N_sf"/>
</dbReference>
<dbReference type="HOGENOM" id="CLU_046107_0_0_9"/>
<dbReference type="GO" id="GO:0051538">
    <property type="term" value="F:3 iron, 4 sulfur cluster binding"/>
    <property type="evidence" value="ECO:0007669"/>
    <property type="project" value="UniProtKB-KW"/>
</dbReference>
<dbReference type="InterPro" id="IPR027394">
    <property type="entry name" value="Cytochrome-c3_hydrogenase_C"/>
</dbReference>
<keyword evidence="5" id="KW-1003">Cell membrane</keyword>
<evidence type="ECO:0000256" key="8">
    <source>
        <dbReference type="ARBA" id="ARBA00022729"/>
    </source>
</evidence>
<dbReference type="GO" id="GO:0046872">
    <property type="term" value="F:metal ion binding"/>
    <property type="evidence" value="ECO:0007669"/>
    <property type="project" value="UniProtKB-KW"/>
</dbReference>
<feature type="binding site" evidence="13">
    <location>
        <position position="160"/>
    </location>
    <ligand>
        <name>[4Fe-4S] cluster</name>
        <dbReference type="ChEBI" id="CHEBI:49883"/>
        <label>1</label>
    </ligand>
</feature>
<dbReference type="Proteomes" id="UP000011124">
    <property type="component" value="Chromosome"/>
</dbReference>
<evidence type="ECO:0000256" key="3">
    <source>
        <dbReference type="ARBA" id="ARBA00006605"/>
    </source>
</evidence>
<gene>
    <name evidence="16" type="ordered locus">Selsp_0115</name>
</gene>
<dbReference type="GO" id="GO:0008901">
    <property type="term" value="F:ferredoxin hydrogenase activity"/>
    <property type="evidence" value="ECO:0007669"/>
    <property type="project" value="InterPro"/>
</dbReference>
<keyword evidence="17" id="KW-1185">Reference proteome</keyword>
<dbReference type="InterPro" id="IPR037148">
    <property type="entry name" value="NiFe-Hase_small_C_sf"/>
</dbReference>
<dbReference type="GO" id="GO:0051539">
    <property type="term" value="F:4 iron, 4 sulfur cluster binding"/>
    <property type="evidence" value="ECO:0007669"/>
    <property type="project" value="UniProtKB-KW"/>
</dbReference>
<feature type="binding site" evidence="13">
    <location>
        <position position="232"/>
    </location>
    <ligand>
        <name>[4Fe-4S] cluster</name>
        <dbReference type="ChEBI" id="CHEBI:49883"/>
        <label>2</label>
    </ligand>
</feature>
<keyword evidence="12" id="KW-0472">Membrane</keyword>
<keyword evidence="10 13" id="KW-0408">Iron</keyword>
<dbReference type="Gene3D" id="3.40.50.700">
    <property type="entry name" value="NADH:ubiquinone oxidoreductase-like, 20kDa subunit"/>
    <property type="match status" value="1"/>
</dbReference>
<dbReference type="OrthoDB" id="9766729at2"/>
<dbReference type="PRINTS" id="PR00614">
    <property type="entry name" value="NIHGNASESMLL"/>
</dbReference>
<keyword evidence="9 16" id="KW-0560">Oxidoreductase</keyword>
<feature type="binding site" evidence="13">
    <location>
        <position position="275"/>
    </location>
    <ligand>
        <name>[3Fe-4S] cluster</name>
        <dbReference type="ChEBI" id="CHEBI:21137"/>
    </ligand>
</feature>
<reference evidence="16 17" key="1">
    <citation type="submission" date="2011-04" db="EMBL/GenBank/DDBJ databases">
        <title>The complete genome of Selenomonas sputigena DSM 20758.</title>
        <authorList>
            <consortium name="US DOE Joint Genome Institute (JGI-PGF)"/>
            <person name="Lucas S."/>
            <person name="Copeland A."/>
            <person name="Lapidus A."/>
            <person name="Bruce D."/>
            <person name="Goodwin L."/>
            <person name="Pitluck S."/>
            <person name="Peters L."/>
            <person name="Kyrpides N."/>
            <person name="Mavromatis K."/>
            <person name="Ivanova N."/>
            <person name="Ovchinnikova G."/>
            <person name="Teshima H."/>
            <person name="Detter J.C."/>
            <person name="Tapia R."/>
            <person name="Han C."/>
            <person name="Land M."/>
            <person name="Hauser L."/>
            <person name="Markowitz V."/>
            <person name="Cheng J.-F."/>
            <person name="Hugenholtz P."/>
            <person name="Woyke T."/>
            <person name="Wu D."/>
            <person name="Gronow S."/>
            <person name="Wellnitz S."/>
            <person name="Schneider S."/>
            <person name="Klenk H.-P."/>
            <person name="Eisen J.A."/>
        </authorList>
    </citation>
    <scope>NUCLEOTIDE SEQUENCE [LARGE SCALE GENOMIC DNA]</scope>
    <source>
        <strain evidence="17">ATCC 35185 / DSM 20758 / VPI D19B-28</strain>
    </source>
</reference>
<dbReference type="RefSeq" id="WP_013740498.1">
    <property type="nucleotide sequence ID" value="NC_015437.1"/>
</dbReference>
<evidence type="ECO:0000256" key="2">
    <source>
        <dbReference type="ARBA" id="ARBA00004236"/>
    </source>
</evidence>
<dbReference type="EMBL" id="CP002637">
    <property type="protein sequence ID" value="AEB99094.1"/>
    <property type="molecule type" value="Genomic_DNA"/>
</dbReference>
<feature type="binding site" evidence="13">
    <location>
        <position position="297"/>
    </location>
    <ligand>
        <name>[3Fe-4S] cluster</name>
        <dbReference type="ChEBI" id="CHEBI:21137"/>
    </ligand>
</feature>
<keyword evidence="13" id="KW-0003">3Fe-4S</keyword>
<comment type="subcellular location">
    <subcellularLocation>
        <location evidence="2">Cell membrane</location>
    </subcellularLocation>
</comment>
<keyword evidence="11 13" id="KW-0411">Iron-sulfur</keyword>
<dbReference type="SUPFAM" id="SSF56770">
    <property type="entry name" value="HydA/Nqo6-like"/>
    <property type="match status" value="1"/>
</dbReference>
<dbReference type="EC" id="1.12.99.6" evidence="16"/>
<keyword evidence="8" id="KW-0732">Signal</keyword>
<dbReference type="InterPro" id="IPR001821">
    <property type="entry name" value="NiFe_hydrogenase_ssu"/>
</dbReference>
<evidence type="ECO:0000256" key="9">
    <source>
        <dbReference type="ARBA" id="ARBA00023002"/>
    </source>
</evidence>
<feature type="binding site" evidence="13">
    <location>
        <position position="294"/>
    </location>
    <ligand>
        <name>[3Fe-4S] cluster</name>
        <dbReference type="ChEBI" id="CHEBI:21137"/>
    </ligand>
</feature>
<dbReference type="NCBIfam" id="TIGR00391">
    <property type="entry name" value="hydA"/>
    <property type="match status" value="1"/>
</dbReference>
<evidence type="ECO:0000259" key="14">
    <source>
        <dbReference type="Pfam" id="PF01058"/>
    </source>
</evidence>
<dbReference type="GO" id="GO:0033748">
    <property type="term" value="F:hydrogenase (acceptor) activity"/>
    <property type="evidence" value="ECO:0007669"/>
    <property type="project" value="UniProtKB-EC"/>
</dbReference>
<feature type="domain" description="Cytochrome-c3 hydrogenase C-terminal" evidence="15">
    <location>
        <begin position="227"/>
        <end position="307"/>
    </location>
</feature>
<dbReference type="GO" id="GO:0009061">
    <property type="term" value="P:anaerobic respiration"/>
    <property type="evidence" value="ECO:0007669"/>
    <property type="project" value="TreeGrafter"/>
</dbReference>
<feature type="binding site" evidence="13">
    <location>
        <position position="235"/>
    </location>
    <ligand>
        <name>[4Fe-4S] cluster</name>
        <dbReference type="ChEBI" id="CHEBI:49883"/>
        <label>2</label>
    </ligand>
</feature>
<keyword evidence="6 13" id="KW-0004">4Fe-4S</keyword>